<dbReference type="AlphaFoldDB" id="A0A4R3MBE8"/>
<feature type="transmembrane region" description="Helical" evidence="4">
    <location>
        <begin position="211"/>
        <end position="230"/>
    </location>
</feature>
<name>A0A4R3MBE8_9BURK</name>
<dbReference type="GO" id="GO:0022857">
    <property type="term" value="F:transmembrane transporter activity"/>
    <property type="evidence" value="ECO:0007669"/>
    <property type="project" value="InterPro"/>
</dbReference>
<dbReference type="PROSITE" id="PS50850">
    <property type="entry name" value="MFS"/>
    <property type="match status" value="1"/>
</dbReference>
<feature type="domain" description="Major facilitator superfamily (MFS) profile" evidence="6">
    <location>
        <begin position="208"/>
        <end position="403"/>
    </location>
</feature>
<comment type="caution">
    <text evidence="7">The sequence shown here is derived from an EMBL/GenBank/DDBJ whole genome shotgun (WGS) entry which is preliminary data.</text>
</comment>
<feature type="transmembrane region" description="Helical" evidence="4">
    <location>
        <begin position="133"/>
        <end position="154"/>
    </location>
</feature>
<dbReference type="PANTHER" id="PTHR23521">
    <property type="entry name" value="TRANSPORTER MFS SUPERFAMILY"/>
    <property type="match status" value="1"/>
</dbReference>
<evidence type="ECO:0000313" key="8">
    <source>
        <dbReference type="Proteomes" id="UP000295525"/>
    </source>
</evidence>
<organism evidence="7 8">
    <name type="scientific">Paralcaligenes ureilyticus</name>
    <dbReference type="NCBI Taxonomy" id="627131"/>
    <lineage>
        <taxon>Bacteria</taxon>
        <taxon>Pseudomonadati</taxon>
        <taxon>Pseudomonadota</taxon>
        <taxon>Betaproteobacteria</taxon>
        <taxon>Burkholderiales</taxon>
        <taxon>Alcaligenaceae</taxon>
        <taxon>Paralcaligenes</taxon>
    </lineage>
</organism>
<dbReference type="SUPFAM" id="SSF103473">
    <property type="entry name" value="MFS general substrate transporter"/>
    <property type="match status" value="1"/>
</dbReference>
<protein>
    <submittedName>
        <fullName evidence="7">Nitrate/nitrite transporter NarK</fullName>
    </submittedName>
</protein>
<accession>A0A4R3MBE8</accession>
<evidence type="ECO:0000256" key="5">
    <source>
        <dbReference type="SAM" id="SignalP"/>
    </source>
</evidence>
<feature type="transmembrane region" description="Helical" evidence="4">
    <location>
        <begin position="77"/>
        <end position="98"/>
    </location>
</feature>
<keyword evidence="5" id="KW-0732">Signal</keyword>
<keyword evidence="3 4" id="KW-0472">Membrane</keyword>
<sequence>MSIMTKKTRSIALIILCQVLCMTLWFSASAAVPNLIAAGQISGEYASLLTGAVQLGFVAGTLASGFFGLADKFDPRYIFAVSAITGCLLNAFILLIGFNAPLTIPLRFFTGVIMAGIYPVGMKMAAGWAQRNMGLMIGALVGAVTLGSALPHLFTSLSDLDWRVVIGAASVCSLAGAAMVLLVALGPSHQKSSAFHPSDAMAMLRKRSIQLANGGYLGHMWELYAMWAWIGAFLTWGLQQQGVKTSLMSPALMTFLVVASGAIGCLGAGLLADRFGRTTITMAAMTISGLCAAFIGLTMAAGPFAMMAVAIIWGITIVADSAQFSAAIAELTEPRLVGTMLTIQTCLGFLLTFIAIQAMPLMIEWLTWRYAFVFLAIGPFLGVLSMWRLRYQPDSVRLANGRR</sequence>
<dbReference type="PANTHER" id="PTHR23521:SF3">
    <property type="entry name" value="MFS TRANSPORTER"/>
    <property type="match status" value="1"/>
</dbReference>
<dbReference type="Proteomes" id="UP000295525">
    <property type="component" value="Unassembled WGS sequence"/>
</dbReference>
<evidence type="ECO:0000313" key="7">
    <source>
        <dbReference type="EMBL" id="TCT09579.1"/>
    </source>
</evidence>
<proteinExistence type="predicted"/>
<feature type="transmembrane region" description="Helical" evidence="4">
    <location>
        <begin position="336"/>
        <end position="356"/>
    </location>
</feature>
<keyword evidence="2 4" id="KW-1133">Transmembrane helix</keyword>
<feature type="transmembrane region" description="Helical" evidence="4">
    <location>
        <begin position="250"/>
        <end position="272"/>
    </location>
</feature>
<dbReference type="RefSeq" id="WP_207915067.1">
    <property type="nucleotide sequence ID" value="NZ_SMAJ01000003.1"/>
</dbReference>
<dbReference type="Pfam" id="PF07690">
    <property type="entry name" value="MFS_1"/>
    <property type="match status" value="1"/>
</dbReference>
<reference evidence="7 8" key="1">
    <citation type="submission" date="2019-03" db="EMBL/GenBank/DDBJ databases">
        <title>Genomic Encyclopedia of Type Strains, Phase IV (KMG-IV): sequencing the most valuable type-strain genomes for metagenomic binning, comparative biology and taxonomic classification.</title>
        <authorList>
            <person name="Goeker M."/>
        </authorList>
    </citation>
    <scope>NUCLEOTIDE SEQUENCE [LARGE SCALE GENOMIC DNA]</scope>
    <source>
        <strain evidence="7 8">DSM 24591</strain>
    </source>
</reference>
<feature type="signal peptide" evidence="5">
    <location>
        <begin position="1"/>
        <end position="30"/>
    </location>
</feature>
<evidence type="ECO:0000256" key="1">
    <source>
        <dbReference type="ARBA" id="ARBA00022692"/>
    </source>
</evidence>
<dbReference type="GO" id="GO:0005886">
    <property type="term" value="C:plasma membrane"/>
    <property type="evidence" value="ECO:0007669"/>
    <property type="project" value="TreeGrafter"/>
</dbReference>
<dbReference type="InterPro" id="IPR036259">
    <property type="entry name" value="MFS_trans_sf"/>
</dbReference>
<evidence type="ECO:0000256" key="2">
    <source>
        <dbReference type="ARBA" id="ARBA00022989"/>
    </source>
</evidence>
<evidence type="ECO:0000259" key="6">
    <source>
        <dbReference type="PROSITE" id="PS50850"/>
    </source>
</evidence>
<gene>
    <name evidence="7" type="ORF">EDC26_103198</name>
</gene>
<dbReference type="EMBL" id="SMAJ01000003">
    <property type="protein sequence ID" value="TCT09579.1"/>
    <property type="molecule type" value="Genomic_DNA"/>
</dbReference>
<dbReference type="InterPro" id="IPR011701">
    <property type="entry name" value="MFS"/>
</dbReference>
<feature type="transmembrane region" description="Helical" evidence="4">
    <location>
        <begin position="368"/>
        <end position="387"/>
    </location>
</feature>
<feature type="transmembrane region" description="Helical" evidence="4">
    <location>
        <begin position="166"/>
        <end position="185"/>
    </location>
</feature>
<keyword evidence="1 4" id="KW-0812">Transmembrane</keyword>
<feature type="transmembrane region" description="Helical" evidence="4">
    <location>
        <begin position="304"/>
        <end position="324"/>
    </location>
</feature>
<feature type="transmembrane region" description="Helical" evidence="4">
    <location>
        <begin position="104"/>
        <end position="121"/>
    </location>
</feature>
<dbReference type="InterPro" id="IPR020846">
    <property type="entry name" value="MFS_dom"/>
</dbReference>
<evidence type="ECO:0000256" key="4">
    <source>
        <dbReference type="SAM" id="Phobius"/>
    </source>
</evidence>
<keyword evidence="8" id="KW-1185">Reference proteome</keyword>
<dbReference type="Gene3D" id="1.20.1250.20">
    <property type="entry name" value="MFS general substrate transporter like domains"/>
    <property type="match status" value="2"/>
</dbReference>
<feature type="transmembrane region" description="Helical" evidence="4">
    <location>
        <begin position="279"/>
        <end position="298"/>
    </location>
</feature>
<feature type="transmembrane region" description="Helical" evidence="4">
    <location>
        <begin position="48"/>
        <end position="70"/>
    </location>
</feature>
<feature type="chain" id="PRO_5020405414" evidence="5">
    <location>
        <begin position="31"/>
        <end position="403"/>
    </location>
</feature>
<evidence type="ECO:0000256" key="3">
    <source>
        <dbReference type="ARBA" id="ARBA00023136"/>
    </source>
</evidence>